<dbReference type="GO" id="GO:0003700">
    <property type="term" value="F:DNA-binding transcription factor activity"/>
    <property type="evidence" value="ECO:0007669"/>
    <property type="project" value="InterPro"/>
</dbReference>
<dbReference type="SUPFAM" id="SSF89447">
    <property type="entry name" value="AbrB/MazE/MraZ-like"/>
    <property type="match status" value="1"/>
</dbReference>
<organism evidence="8">
    <name type="scientific">marine metagenome</name>
    <dbReference type="NCBI Taxonomy" id="408172"/>
    <lineage>
        <taxon>unclassified sequences</taxon>
        <taxon>metagenomes</taxon>
        <taxon>ecological metagenomes</taxon>
    </lineage>
</organism>
<dbReference type="InterPro" id="IPR035642">
    <property type="entry name" value="MraZ_N"/>
</dbReference>
<keyword evidence="3" id="KW-0677">Repeat</keyword>
<feature type="domain" description="SpoVT-AbrB" evidence="7">
    <location>
        <begin position="82"/>
        <end position="125"/>
    </location>
</feature>
<keyword evidence="6" id="KW-0804">Transcription</keyword>
<keyword evidence="5" id="KW-0238">DNA-binding</keyword>
<keyword evidence="4" id="KW-0805">Transcription regulation</keyword>
<sequence>MFRGASSLNMDQKGRFAVPAKYRQVLTERCDGQFVLTVNNTGERCLWLYPQDEWEQVERKVVELPSFDPSAQALKRLLIGYATDCDLSSGGRIRVSAPLREFAGLEKHIVLIGQGNKFEIWDEGLWKVKCDEWLLKQPEDRQLPIELESLSL</sequence>
<keyword evidence="2" id="KW-0963">Cytoplasm</keyword>
<dbReference type="HAMAP" id="MF_01008">
    <property type="entry name" value="MraZ"/>
    <property type="match status" value="1"/>
</dbReference>
<dbReference type="Pfam" id="PF02381">
    <property type="entry name" value="MraZ"/>
    <property type="match status" value="2"/>
</dbReference>
<evidence type="ECO:0000256" key="2">
    <source>
        <dbReference type="ARBA" id="ARBA00022490"/>
    </source>
</evidence>
<dbReference type="Gene3D" id="3.40.1550.20">
    <property type="entry name" value="Transcriptional regulator MraZ domain"/>
    <property type="match status" value="1"/>
</dbReference>
<dbReference type="NCBIfam" id="TIGR00242">
    <property type="entry name" value="division/cell wall cluster transcriptional repressor MraZ"/>
    <property type="match status" value="1"/>
</dbReference>
<evidence type="ECO:0000259" key="7">
    <source>
        <dbReference type="PROSITE" id="PS51740"/>
    </source>
</evidence>
<proteinExistence type="inferred from homology"/>
<dbReference type="PANTHER" id="PTHR34701:SF1">
    <property type="entry name" value="TRANSCRIPTIONAL REGULATOR MRAZ"/>
    <property type="match status" value="1"/>
</dbReference>
<dbReference type="EMBL" id="UINC01001119">
    <property type="protein sequence ID" value="SUZ71366.1"/>
    <property type="molecule type" value="Genomic_DNA"/>
</dbReference>
<evidence type="ECO:0000313" key="8">
    <source>
        <dbReference type="EMBL" id="SUZ71366.1"/>
    </source>
</evidence>
<dbReference type="PROSITE" id="PS51740">
    <property type="entry name" value="SPOVT_ABRB"/>
    <property type="match status" value="2"/>
</dbReference>
<dbReference type="GO" id="GO:0000976">
    <property type="term" value="F:transcription cis-regulatory region binding"/>
    <property type="evidence" value="ECO:0007669"/>
    <property type="project" value="TreeGrafter"/>
</dbReference>
<protein>
    <recommendedName>
        <fullName evidence="1">Transcriptional regulator MraZ</fullName>
    </recommendedName>
</protein>
<dbReference type="AlphaFoldDB" id="A0A381PWC5"/>
<accession>A0A381PWC5</accession>
<dbReference type="PANTHER" id="PTHR34701">
    <property type="entry name" value="TRANSCRIPTIONAL REGULATOR MRAZ"/>
    <property type="match status" value="1"/>
</dbReference>
<evidence type="ECO:0000256" key="3">
    <source>
        <dbReference type="ARBA" id="ARBA00022737"/>
    </source>
</evidence>
<dbReference type="InterPro" id="IPR038619">
    <property type="entry name" value="MraZ_sf"/>
</dbReference>
<evidence type="ECO:0000256" key="5">
    <source>
        <dbReference type="ARBA" id="ARBA00023125"/>
    </source>
</evidence>
<dbReference type="CDD" id="cd16320">
    <property type="entry name" value="MraZ_N"/>
    <property type="match status" value="1"/>
</dbReference>
<dbReference type="InterPro" id="IPR020603">
    <property type="entry name" value="MraZ_dom"/>
</dbReference>
<dbReference type="InterPro" id="IPR037914">
    <property type="entry name" value="SpoVT-AbrB_sf"/>
</dbReference>
<evidence type="ECO:0000256" key="1">
    <source>
        <dbReference type="ARBA" id="ARBA00013860"/>
    </source>
</evidence>
<dbReference type="InterPro" id="IPR007159">
    <property type="entry name" value="SpoVT-AbrB_dom"/>
</dbReference>
<dbReference type="InterPro" id="IPR003444">
    <property type="entry name" value="MraZ"/>
</dbReference>
<evidence type="ECO:0000256" key="6">
    <source>
        <dbReference type="ARBA" id="ARBA00023163"/>
    </source>
</evidence>
<dbReference type="CDD" id="cd16321">
    <property type="entry name" value="MraZ_C"/>
    <property type="match status" value="1"/>
</dbReference>
<evidence type="ECO:0000256" key="4">
    <source>
        <dbReference type="ARBA" id="ARBA00023015"/>
    </source>
</evidence>
<gene>
    <name evidence="8" type="ORF">METZ01_LOCUS24220</name>
</gene>
<dbReference type="InterPro" id="IPR035644">
    <property type="entry name" value="MraZ_C"/>
</dbReference>
<feature type="domain" description="SpoVT-AbrB" evidence="7">
    <location>
        <begin position="5"/>
        <end position="53"/>
    </location>
</feature>
<name>A0A381PWC5_9ZZZZ</name>
<reference evidence="8" key="1">
    <citation type="submission" date="2018-05" db="EMBL/GenBank/DDBJ databases">
        <authorList>
            <person name="Lanie J.A."/>
            <person name="Ng W.-L."/>
            <person name="Kazmierczak K.M."/>
            <person name="Andrzejewski T.M."/>
            <person name="Davidsen T.M."/>
            <person name="Wayne K.J."/>
            <person name="Tettelin H."/>
            <person name="Glass J.I."/>
            <person name="Rusch D."/>
            <person name="Podicherti R."/>
            <person name="Tsui H.-C.T."/>
            <person name="Winkler M.E."/>
        </authorList>
    </citation>
    <scope>NUCLEOTIDE SEQUENCE</scope>
</reference>
<dbReference type="GO" id="GO:2000143">
    <property type="term" value="P:negative regulation of DNA-templated transcription initiation"/>
    <property type="evidence" value="ECO:0007669"/>
    <property type="project" value="TreeGrafter"/>
</dbReference>